<name>A0ABY6A1J9_9BURK</name>
<accession>A0ABY6A1J9</accession>
<protein>
    <submittedName>
        <fullName evidence="1">S1 family peptidase</fullName>
    </submittedName>
</protein>
<reference evidence="1" key="1">
    <citation type="submission" date="2022-09" db="EMBL/GenBank/DDBJ databases">
        <title>Bacterial diversity in gut of crayfish and pufferfish.</title>
        <authorList>
            <person name="Huang Y."/>
        </authorList>
    </citation>
    <scope>NUCLEOTIDE SEQUENCE</scope>
    <source>
        <strain evidence="1">PR12</strain>
    </source>
</reference>
<evidence type="ECO:0000313" key="2">
    <source>
        <dbReference type="Proteomes" id="UP001058290"/>
    </source>
</evidence>
<dbReference type="SUPFAM" id="SSF50494">
    <property type="entry name" value="Trypsin-like serine proteases"/>
    <property type="match status" value="1"/>
</dbReference>
<dbReference type="InterPro" id="IPR043504">
    <property type="entry name" value="Peptidase_S1_PA_chymotrypsin"/>
</dbReference>
<dbReference type="Gene3D" id="2.40.10.10">
    <property type="entry name" value="Trypsin-like serine proteases"/>
    <property type="match status" value="2"/>
</dbReference>
<organism evidence="1 2">
    <name type="scientific">Comamonas squillarum</name>
    <dbReference type="NCBI Taxonomy" id="2977320"/>
    <lineage>
        <taxon>Bacteria</taxon>
        <taxon>Pseudomonadati</taxon>
        <taxon>Pseudomonadota</taxon>
        <taxon>Betaproteobacteria</taxon>
        <taxon>Burkholderiales</taxon>
        <taxon>Comamonadaceae</taxon>
        <taxon>Comamonas</taxon>
    </lineage>
</organism>
<proteinExistence type="predicted"/>
<dbReference type="InterPro" id="IPR009003">
    <property type="entry name" value="Peptidase_S1_PA"/>
</dbReference>
<dbReference type="EMBL" id="CP104377">
    <property type="protein sequence ID" value="UXC20006.1"/>
    <property type="molecule type" value="Genomic_DNA"/>
</dbReference>
<evidence type="ECO:0000313" key="1">
    <source>
        <dbReference type="EMBL" id="UXC20006.1"/>
    </source>
</evidence>
<sequence>MTVEASAVTLPPLPANPAGTVPLAAVSARDSALQLLAWARDNGLLSEDAYYPKNLLQHPNFGQSVDSLAISALRKRQIRFVAIDEDGGKISVFLKRAAPTENEMKSLPHLCNGHQVSYHQGNSENVSPSAVAATTNTCALHASTSGIFYTCGSSISIGNNREAGTLGCLVKDAQGAIFGLTNNHVSGACGYAQIGLPVLAPGVLDVAPGNPHPFTIGTHFIQLPMIFGDPSGVDHTLNSDAALIKITKPEAVSSMQRGAYDTPLSVIDLVPGMAVEKVGRTTGHTAGAVLAEIVGATSVSYAAGQYNFAGSAYFEKIFVVHGFGDLFSDGGDSGSLVTHLDTNGVRHAVGIVFAGTVDGRAPGGKRSLIMPIKPILERLQVSMVSGYNL</sequence>
<gene>
    <name evidence="1" type="ORF">N4T19_07835</name>
</gene>
<keyword evidence="2" id="KW-1185">Reference proteome</keyword>
<dbReference type="RefSeq" id="WP_260719826.1">
    <property type="nucleotide sequence ID" value="NZ_CP104377.1"/>
</dbReference>
<dbReference type="Proteomes" id="UP001058290">
    <property type="component" value="Chromosome"/>
</dbReference>